<dbReference type="PANTHER" id="PTHR48081:SF6">
    <property type="entry name" value="PEPTIDASE S9 PROLYL OLIGOPEPTIDASE CATALYTIC DOMAIN-CONTAINING PROTEIN"/>
    <property type="match status" value="1"/>
</dbReference>
<dbReference type="Pfam" id="PF20434">
    <property type="entry name" value="BD-FAE"/>
    <property type="match status" value="1"/>
</dbReference>
<feature type="domain" description="BD-FAE-like" evidence="2">
    <location>
        <begin position="33"/>
        <end position="129"/>
    </location>
</feature>
<dbReference type="InterPro" id="IPR049492">
    <property type="entry name" value="BD-FAE-like_dom"/>
</dbReference>
<dbReference type="SUPFAM" id="SSF53474">
    <property type="entry name" value="alpha/beta-Hydrolases"/>
    <property type="match status" value="1"/>
</dbReference>
<evidence type="ECO:0000259" key="2">
    <source>
        <dbReference type="Pfam" id="PF20434"/>
    </source>
</evidence>
<organism evidence="3 4">
    <name type="scientific">Agrilactobacillus yilanensis</name>
    <dbReference type="NCBI Taxonomy" id="2485997"/>
    <lineage>
        <taxon>Bacteria</taxon>
        <taxon>Bacillati</taxon>
        <taxon>Bacillota</taxon>
        <taxon>Bacilli</taxon>
        <taxon>Lactobacillales</taxon>
        <taxon>Lactobacillaceae</taxon>
        <taxon>Agrilactobacillus</taxon>
    </lineage>
</organism>
<reference evidence="4" key="1">
    <citation type="journal article" date="2019" name="Int. J. Syst. Evol. Microbiol.">
        <title>The Global Catalogue of Microorganisms (GCM) 10K type strain sequencing project: providing services to taxonomists for standard genome sequencing and annotation.</title>
        <authorList>
            <consortium name="The Broad Institute Genomics Platform"/>
            <consortium name="The Broad Institute Genome Sequencing Center for Infectious Disease"/>
            <person name="Wu L."/>
            <person name="Ma J."/>
        </authorList>
    </citation>
    <scope>NUCLEOTIDE SEQUENCE [LARGE SCALE GENOMIC DNA]</scope>
    <source>
        <strain evidence="4">CCM 8896</strain>
    </source>
</reference>
<dbReference type="Gene3D" id="3.40.50.1820">
    <property type="entry name" value="alpha/beta hydrolase"/>
    <property type="match status" value="1"/>
</dbReference>
<dbReference type="InterPro" id="IPR050300">
    <property type="entry name" value="GDXG_lipolytic_enzyme"/>
</dbReference>
<evidence type="ECO:0000313" key="3">
    <source>
        <dbReference type="EMBL" id="MFD1670600.1"/>
    </source>
</evidence>
<sequence>MQFIQEEIQVGTEPSAKLNGFLIDNSQEIDPNRQRPAIVICPGGGYAYTSDREAEPVALAMLAAGFQAFVLRYSVAPVRYPVALHQLAKSVAFIRDNAQKLHVDPDKIVVAGFSAGGHLAACLGVFWHTATLADIGLTPAQMQPNGLFLGYPVITTGQYGHQESFENLLGPDSEKLDQLSLEQQVNSNVPETFIWHTGSDHVVPMENSLLFVQALRKQGISFEYHVFPEGKHGASLANSEVNRNPEDNRPEVAIWPTLFKTWVHNRI</sequence>
<dbReference type="EMBL" id="JBHTOP010000002">
    <property type="protein sequence ID" value="MFD1670600.1"/>
    <property type="molecule type" value="Genomic_DNA"/>
</dbReference>
<dbReference type="GO" id="GO:0016787">
    <property type="term" value="F:hydrolase activity"/>
    <property type="evidence" value="ECO:0007669"/>
    <property type="project" value="UniProtKB-KW"/>
</dbReference>
<protein>
    <submittedName>
        <fullName evidence="3">Alpha/beta hydrolase</fullName>
    </submittedName>
</protein>
<dbReference type="RefSeq" id="WP_125712558.1">
    <property type="nucleotide sequence ID" value="NZ_JBHTOP010000002.1"/>
</dbReference>
<keyword evidence="1 3" id="KW-0378">Hydrolase</keyword>
<keyword evidence="4" id="KW-1185">Reference proteome</keyword>
<dbReference type="Proteomes" id="UP001597267">
    <property type="component" value="Unassembled WGS sequence"/>
</dbReference>
<evidence type="ECO:0000256" key="1">
    <source>
        <dbReference type="ARBA" id="ARBA00022801"/>
    </source>
</evidence>
<name>A0ABW4J5R6_9LACO</name>
<gene>
    <name evidence="3" type="ORF">ACFQ5M_00655</name>
</gene>
<comment type="caution">
    <text evidence="3">The sequence shown here is derived from an EMBL/GenBank/DDBJ whole genome shotgun (WGS) entry which is preliminary data.</text>
</comment>
<accession>A0ABW4J5R6</accession>
<dbReference type="InterPro" id="IPR029058">
    <property type="entry name" value="AB_hydrolase_fold"/>
</dbReference>
<proteinExistence type="predicted"/>
<evidence type="ECO:0000313" key="4">
    <source>
        <dbReference type="Proteomes" id="UP001597267"/>
    </source>
</evidence>
<dbReference type="PANTHER" id="PTHR48081">
    <property type="entry name" value="AB HYDROLASE SUPERFAMILY PROTEIN C4A8.06C"/>
    <property type="match status" value="1"/>
</dbReference>